<keyword evidence="5" id="KW-0406">Ion transport</keyword>
<reference evidence="12" key="1">
    <citation type="submission" date="2022-11" db="UniProtKB">
        <authorList>
            <consortium name="WormBaseParasite"/>
        </authorList>
    </citation>
    <scope>IDENTIFICATION</scope>
</reference>
<evidence type="ECO:0000256" key="9">
    <source>
        <dbReference type="SAM" id="Phobius"/>
    </source>
</evidence>
<evidence type="ECO:0000256" key="5">
    <source>
        <dbReference type="ARBA" id="ARBA00023065"/>
    </source>
</evidence>
<feature type="region of interest" description="Disordered" evidence="8">
    <location>
        <begin position="152"/>
        <end position="171"/>
    </location>
</feature>
<dbReference type="Gene3D" id="1.10.287.70">
    <property type="match status" value="1"/>
</dbReference>
<evidence type="ECO:0000256" key="2">
    <source>
        <dbReference type="ARBA" id="ARBA00022448"/>
    </source>
</evidence>
<dbReference type="SUPFAM" id="SSF81324">
    <property type="entry name" value="Voltage-gated potassium channels"/>
    <property type="match status" value="1"/>
</dbReference>
<evidence type="ECO:0000256" key="7">
    <source>
        <dbReference type="ARBA" id="ARBA00023303"/>
    </source>
</evidence>
<dbReference type="Pfam" id="PF07885">
    <property type="entry name" value="Ion_trans_2"/>
    <property type="match status" value="1"/>
</dbReference>
<name>A0A914UJG0_9BILA</name>
<dbReference type="Proteomes" id="UP000887566">
    <property type="component" value="Unplaced"/>
</dbReference>
<feature type="transmembrane region" description="Helical" evidence="9">
    <location>
        <begin position="113"/>
        <end position="133"/>
    </location>
</feature>
<keyword evidence="2" id="KW-0813">Transport</keyword>
<proteinExistence type="predicted"/>
<comment type="subcellular location">
    <subcellularLocation>
        <location evidence="1">Membrane</location>
        <topology evidence="1">Multi-pass membrane protein</topology>
    </subcellularLocation>
</comment>
<evidence type="ECO:0000256" key="8">
    <source>
        <dbReference type="SAM" id="MobiDB-lite"/>
    </source>
</evidence>
<dbReference type="PANTHER" id="PTHR11003:SF345">
    <property type="entry name" value="TWIK FAMILY OF POTASSIUM CHANNELS PROTEIN 18"/>
    <property type="match status" value="1"/>
</dbReference>
<dbReference type="GO" id="GO:0005886">
    <property type="term" value="C:plasma membrane"/>
    <property type="evidence" value="ECO:0007669"/>
    <property type="project" value="TreeGrafter"/>
</dbReference>
<dbReference type="PANTHER" id="PTHR11003">
    <property type="entry name" value="POTASSIUM CHANNEL, SUBFAMILY K"/>
    <property type="match status" value="1"/>
</dbReference>
<accession>A0A914UJG0</accession>
<keyword evidence="11" id="KW-1185">Reference proteome</keyword>
<feature type="transmembrane region" description="Helical" evidence="9">
    <location>
        <begin position="89"/>
        <end position="107"/>
    </location>
</feature>
<evidence type="ECO:0000313" key="12">
    <source>
        <dbReference type="WBParaSite" id="PSAMB.scaffold10482size4052.g33337.t1"/>
    </source>
</evidence>
<organism evidence="11 12">
    <name type="scientific">Plectus sambesii</name>
    <dbReference type="NCBI Taxonomy" id="2011161"/>
    <lineage>
        <taxon>Eukaryota</taxon>
        <taxon>Metazoa</taxon>
        <taxon>Ecdysozoa</taxon>
        <taxon>Nematoda</taxon>
        <taxon>Chromadorea</taxon>
        <taxon>Plectida</taxon>
        <taxon>Plectina</taxon>
        <taxon>Plectoidea</taxon>
        <taxon>Plectidae</taxon>
        <taxon>Plectus</taxon>
    </lineage>
</organism>
<dbReference type="GO" id="GO:0015271">
    <property type="term" value="F:outward rectifier potassium channel activity"/>
    <property type="evidence" value="ECO:0007669"/>
    <property type="project" value="TreeGrafter"/>
</dbReference>
<protein>
    <submittedName>
        <fullName evidence="12">Potassium channel domain-containing protein</fullName>
    </submittedName>
</protein>
<dbReference type="InterPro" id="IPR013099">
    <property type="entry name" value="K_chnl_dom"/>
</dbReference>
<dbReference type="GO" id="GO:0030322">
    <property type="term" value="P:stabilization of membrane potential"/>
    <property type="evidence" value="ECO:0007669"/>
    <property type="project" value="TreeGrafter"/>
</dbReference>
<sequence length="326" mass="36511">MWTFGGRFLRNVAAFVKRIAAIITRRQRPSSENAIVEEGKKQAEARKGEEDEEEQMIPLSAGLGVSMVWLLGAGVYFHYLEGWSYGSSIYFLWISITTVGLGDFAPTKYEYTIITYTLLLVGLSLMSMCIAILQAKIESLVKRLQADMLRRRNSLPPGTEPTPEEQKKSNGLLGKIMKNPEEKLLKMMLTTNQRDLVEGNDKKSQSLHNVRTQTRTPATVTTVKLCDQHRHYAENSISRNQIVINEGDEITLTNSSGKKSFKNQFAQIATEELYVLADDSLRETPVGGDCIICRALEDAKPPTPLPPPPTPPKSASPVIEKPKWRM</sequence>
<keyword evidence="4 9" id="KW-1133">Transmembrane helix</keyword>
<keyword evidence="7" id="KW-0407">Ion channel</keyword>
<feature type="region of interest" description="Disordered" evidence="8">
    <location>
        <begin position="33"/>
        <end position="52"/>
    </location>
</feature>
<dbReference type="GO" id="GO:0022841">
    <property type="term" value="F:potassium ion leak channel activity"/>
    <property type="evidence" value="ECO:0007669"/>
    <property type="project" value="TreeGrafter"/>
</dbReference>
<evidence type="ECO:0000256" key="1">
    <source>
        <dbReference type="ARBA" id="ARBA00004141"/>
    </source>
</evidence>
<dbReference type="AlphaFoldDB" id="A0A914UJG0"/>
<keyword evidence="3 9" id="KW-0812">Transmembrane</keyword>
<feature type="compositionally biased region" description="Pro residues" evidence="8">
    <location>
        <begin position="301"/>
        <end position="314"/>
    </location>
</feature>
<evidence type="ECO:0000256" key="4">
    <source>
        <dbReference type="ARBA" id="ARBA00022989"/>
    </source>
</evidence>
<evidence type="ECO:0000256" key="3">
    <source>
        <dbReference type="ARBA" id="ARBA00022692"/>
    </source>
</evidence>
<dbReference type="WBParaSite" id="PSAMB.scaffold10482size4052.g33337.t1">
    <property type="protein sequence ID" value="PSAMB.scaffold10482size4052.g33337.t1"/>
    <property type="gene ID" value="PSAMB.scaffold10482size4052.g33337"/>
</dbReference>
<feature type="transmembrane region" description="Helical" evidence="9">
    <location>
        <begin position="56"/>
        <end position="77"/>
    </location>
</feature>
<evidence type="ECO:0000313" key="11">
    <source>
        <dbReference type="Proteomes" id="UP000887566"/>
    </source>
</evidence>
<dbReference type="InterPro" id="IPR003280">
    <property type="entry name" value="2pore_dom_K_chnl"/>
</dbReference>
<keyword evidence="6 9" id="KW-0472">Membrane</keyword>
<evidence type="ECO:0000256" key="6">
    <source>
        <dbReference type="ARBA" id="ARBA00023136"/>
    </source>
</evidence>
<feature type="domain" description="Potassium channel" evidence="10">
    <location>
        <begin position="66"/>
        <end position="137"/>
    </location>
</feature>
<feature type="region of interest" description="Disordered" evidence="8">
    <location>
        <begin position="298"/>
        <end position="326"/>
    </location>
</feature>
<feature type="compositionally biased region" description="Basic and acidic residues" evidence="8">
    <location>
        <begin position="37"/>
        <end position="49"/>
    </location>
</feature>
<evidence type="ECO:0000259" key="10">
    <source>
        <dbReference type="Pfam" id="PF07885"/>
    </source>
</evidence>